<gene>
    <name evidence="2" type="primary">4L372XY_079</name>
</gene>
<keyword evidence="3" id="KW-1185">Reference proteome</keyword>
<dbReference type="Proteomes" id="UP000325103">
    <property type="component" value="Segment"/>
</dbReference>
<accession>A0A5B9N4E7</accession>
<dbReference type="RefSeq" id="YP_009846878.1">
    <property type="nucleotide sequence ID" value="NC_048772.1"/>
</dbReference>
<evidence type="ECO:0000313" key="2">
    <source>
        <dbReference type="EMBL" id="QEG08794.1"/>
    </source>
</evidence>
<evidence type="ECO:0000256" key="1">
    <source>
        <dbReference type="SAM" id="Phobius"/>
    </source>
</evidence>
<evidence type="ECO:0000313" key="3">
    <source>
        <dbReference type="Proteomes" id="UP000325103"/>
    </source>
</evidence>
<keyword evidence="1" id="KW-0812">Transmembrane</keyword>
<reference evidence="2 3" key="1">
    <citation type="submission" date="2019-04" db="EMBL/GenBank/DDBJ databases">
        <title>Nine Novel Phages from a Plateau Lake in Southwest China Provide Insights into Aeromonas Phage Diversity.</title>
        <authorList>
            <person name="Xiao W."/>
            <person name="Bai M."/>
            <person name="Wang Y."/>
            <person name="Cui X."/>
        </authorList>
    </citation>
    <scope>NUCLEOTIDE SEQUENCE [LARGE SCALE GENOMIC DNA]</scope>
</reference>
<name>A0A5B9N4E7_9CAUD</name>
<protein>
    <submittedName>
        <fullName evidence="2">Putative membrane protein</fullName>
    </submittedName>
</protein>
<proteinExistence type="predicted"/>
<feature type="transmembrane region" description="Helical" evidence="1">
    <location>
        <begin position="20"/>
        <end position="38"/>
    </location>
</feature>
<sequence>MKISDLFTDPTDNRLSHTKIWNHIGLLCMTIMFCWYSYHFKIDEWLLFAYGFLVTHQNMLGKFLSFRFGANMSQNNLPVSQKEKEEQ</sequence>
<organism evidence="2 3">
    <name type="scientific">Aeromonas phage 4L372XY</name>
    <dbReference type="NCBI Taxonomy" id="2588520"/>
    <lineage>
        <taxon>Viruses</taxon>
        <taxon>Duplodnaviria</taxon>
        <taxon>Heunggongvirae</taxon>
        <taxon>Uroviricota</taxon>
        <taxon>Caudoviricetes</taxon>
        <taxon>Plateaulakevirus</taxon>
        <taxon>Plateaulakevirus pv4L372XY</taxon>
    </lineage>
</organism>
<dbReference type="GeneID" id="55617250"/>
<keyword evidence="1" id="KW-1133">Transmembrane helix</keyword>
<dbReference type="KEGG" id="vg:55617250"/>
<dbReference type="EMBL" id="MK813941">
    <property type="protein sequence ID" value="QEG08794.1"/>
    <property type="molecule type" value="Genomic_DNA"/>
</dbReference>
<keyword evidence="1" id="KW-0472">Membrane</keyword>